<organism evidence="1 2">
    <name type="scientific">Aphis craccivora</name>
    <name type="common">Cowpea aphid</name>
    <dbReference type="NCBI Taxonomy" id="307492"/>
    <lineage>
        <taxon>Eukaryota</taxon>
        <taxon>Metazoa</taxon>
        <taxon>Ecdysozoa</taxon>
        <taxon>Arthropoda</taxon>
        <taxon>Hexapoda</taxon>
        <taxon>Insecta</taxon>
        <taxon>Pterygota</taxon>
        <taxon>Neoptera</taxon>
        <taxon>Paraneoptera</taxon>
        <taxon>Hemiptera</taxon>
        <taxon>Sternorrhyncha</taxon>
        <taxon>Aphidomorpha</taxon>
        <taxon>Aphidoidea</taxon>
        <taxon>Aphididae</taxon>
        <taxon>Aphidini</taxon>
        <taxon>Aphis</taxon>
        <taxon>Aphis</taxon>
    </lineage>
</organism>
<reference evidence="1 2" key="1">
    <citation type="submission" date="2019-08" db="EMBL/GenBank/DDBJ databases">
        <title>Whole genome of Aphis craccivora.</title>
        <authorList>
            <person name="Voronova N.V."/>
            <person name="Shulinski R.S."/>
            <person name="Bandarenka Y.V."/>
            <person name="Zhorov D.G."/>
            <person name="Warner D."/>
        </authorList>
    </citation>
    <scope>NUCLEOTIDE SEQUENCE [LARGE SCALE GENOMIC DNA]</scope>
    <source>
        <strain evidence="1">180601</strain>
        <tissue evidence="1">Whole Body</tissue>
    </source>
</reference>
<name>A0A6G0YHA8_APHCR</name>
<proteinExistence type="predicted"/>
<dbReference type="Proteomes" id="UP000478052">
    <property type="component" value="Unassembled WGS sequence"/>
</dbReference>
<evidence type="ECO:0000313" key="1">
    <source>
        <dbReference type="EMBL" id="KAF0755995.1"/>
    </source>
</evidence>
<accession>A0A6G0YHA8</accession>
<evidence type="ECO:0000313" key="2">
    <source>
        <dbReference type="Proteomes" id="UP000478052"/>
    </source>
</evidence>
<sequence length="126" mass="14442">MVFNLKLNKKLLITGTNDMSKSIICEYIGDISSYSAIFDDLDPKYVPKECDFVEFYEFKLLDKVKALRKQIIMSLYREEGYSGWTAILGPNGYENETKVLCDFAKNNSIKGYTIYGIKPIVSESIH</sequence>
<protein>
    <submittedName>
        <fullName evidence="1">Uncharacterized protein</fullName>
    </submittedName>
</protein>
<comment type="caution">
    <text evidence="1">The sequence shown here is derived from an EMBL/GenBank/DDBJ whole genome shotgun (WGS) entry which is preliminary data.</text>
</comment>
<gene>
    <name evidence="1" type="ORF">FWK35_00011459</name>
</gene>
<dbReference type="EMBL" id="VUJU01003964">
    <property type="protein sequence ID" value="KAF0755995.1"/>
    <property type="molecule type" value="Genomic_DNA"/>
</dbReference>
<dbReference type="AlphaFoldDB" id="A0A6G0YHA8"/>
<keyword evidence="2" id="KW-1185">Reference proteome</keyword>